<gene>
    <name evidence="1" type="ORF">LCGC14_3013090</name>
</gene>
<organism evidence="1">
    <name type="scientific">marine sediment metagenome</name>
    <dbReference type="NCBI Taxonomy" id="412755"/>
    <lineage>
        <taxon>unclassified sequences</taxon>
        <taxon>metagenomes</taxon>
        <taxon>ecological metagenomes</taxon>
    </lineage>
</organism>
<evidence type="ECO:0008006" key="2">
    <source>
        <dbReference type="Google" id="ProtNLM"/>
    </source>
</evidence>
<evidence type="ECO:0000313" key="1">
    <source>
        <dbReference type="EMBL" id="KKK61563.1"/>
    </source>
</evidence>
<dbReference type="AlphaFoldDB" id="A0A0F8WY31"/>
<name>A0A0F8WY31_9ZZZZ</name>
<dbReference type="EMBL" id="LAZR01062415">
    <property type="protein sequence ID" value="KKK61563.1"/>
    <property type="molecule type" value="Genomic_DNA"/>
</dbReference>
<proteinExistence type="predicted"/>
<reference evidence="1" key="1">
    <citation type="journal article" date="2015" name="Nature">
        <title>Complex archaea that bridge the gap between prokaryotes and eukaryotes.</title>
        <authorList>
            <person name="Spang A."/>
            <person name="Saw J.H."/>
            <person name="Jorgensen S.L."/>
            <person name="Zaremba-Niedzwiedzka K."/>
            <person name="Martijn J."/>
            <person name="Lind A.E."/>
            <person name="van Eijk R."/>
            <person name="Schleper C."/>
            <person name="Guy L."/>
            <person name="Ettema T.J."/>
        </authorList>
    </citation>
    <scope>NUCLEOTIDE SEQUENCE</scope>
</reference>
<dbReference type="Gene3D" id="6.20.350.10">
    <property type="match status" value="1"/>
</dbReference>
<accession>A0A0F8WY31</accession>
<comment type="caution">
    <text evidence="1">The sequence shown here is derived from an EMBL/GenBank/DDBJ whole genome shotgun (WGS) entry which is preliminary data.</text>
</comment>
<protein>
    <recommendedName>
        <fullName evidence="2">Ryanodine receptor Ryr domain-containing protein</fullName>
    </recommendedName>
</protein>
<sequence length="200" mass="22618">MERIPDFLALTVAKHCHKANNEYRKSIGEKIQEDSLMDATAEKRIGLVQAVQWLYAHPDAKAEDAHEQWRKAKRAAGWIPAARTNHERKEHAYLFPWASLPLPQRRKDEIFLETARFCFMAPWFTKALKEHELLSEMGIDGSAGAEGLTMVQEALNLFAGLAVALPKIVKLAEYTRLGDTISQIGVCLETVEFSDRATQK</sequence>
<feature type="non-terminal residue" evidence="1">
    <location>
        <position position="200"/>
    </location>
</feature>